<name>A0A183LJL2_9TREM</name>
<keyword evidence="2" id="KW-1185">Reference proteome</keyword>
<sequence>RYKWVPASFGRVPAGALLAGITNTSEPLYIARAMVKDELCIGKVNCSQKFALLPYKGKENKMTTPYYVRQSHLSWIPGTAGKDQPTNGVEADSRIYVARGEVNGHVIPGKLPLRIGAAFIPCDGKEYGLCKFEILCNTNVFPNQSLYNWIPASDGRVPAGALLAGSTTDGLPLYVARASINNEIMWRQSGRQAHLSWLPAYAKQTPPPHAVEADVNIYVIRGRVNDDVIPGKWIVKFGKGYVPYDGKEVELDSFEVLCNTSLKPTEHFYEWVSYTGGNVPNNALHAGETQSSEPLYIARRLVNNEMCVGKVHTSHCCAYFPWGGEEHSEKSYEVLCYLD</sequence>
<protein>
    <submittedName>
        <fullName evidence="1">Uncharacterized protein</fullName>
    </submittedName>
</protein>
<dbReference type="Pfam" id="PF11901">
    <property type="entry name" value="DM9"/>
    <property type="match status" value="3"/>
</dbReference>
<dbReference type="PANTHER" id="PTHR31649">
    <property type="entry name" value="AGAP009604-PA"/>
    <property type="match status" value="1"/>
</dbReference>
<reference evidence="1 2" key="1">
    <citation type="submission" date="2018-11" db="EMBL/GenBank/DDBJ databases">
        <authorList>
            <consortium name="Pathogen Informatics"/>
        </authorList>
    </citation>
    <scope>NUCLEOTIDE SEQUENCE [LARGE SCALE GENOMIC DNA]</scope>
    <source>
        <strain evidence="1 2">Zambia</strain>
    </source>
</reference>
<dbReference type="InterPro" id="IPR006616">
    <property type="entry name" value="DM9_repeat"/>
</dbReference>
<evidence type="ECO:0000313" key="1">
    <source>
        <dbReference type="EMBL" id="VDO59651.1"/>
    </source>
</evidence>
<dbReference type="Proteomes" id="UP000277204">
    <property type="component" value="Unassembled WGS sequence"/>
</dbReference>
<gene>
    <name evidence="1" type="ORF">SMRZ_LOCUS3987</name>
</gene>
<dbReference type="STRING" id="48269.A0A183LJL2"/>
<proteinExistence type="predicted"/>
<evidence type="ECO:0000313" key="2">
    <source>
        <dbReference type="Proteomes" id="UP000277204"/>
    </source>
</evidence>
<dbReference type="PANTHER" id="PTHR31649:SF1">
    <property type="entry name" value="FARNESOIC ACID O-METHYL TRANSFERASE DOMAIN-CONTAINING PROTEIN"/>
    <property type="match status" value="1"/>
</dbReference>
<dbReference type="EMBL" id="UZAI01001214">
    <property type="protein sequence ID" value="VDO59651.1"/>
    <property type="molecule type" value="Genomic_DNA"/>
</dbReference>
<feature type="non-terminal residue" evidence="1">
    <location>
        <position position="1"/>
    </location>
</feature>
<dbReference type="SMART" id="SM00696">
    <property type="entry name" value="DM9"/>
    <property type="match status" value="4"/>
</dbReference>
<organism evidence="1 2">
    <name type="scientific">Schistosoma margrebowiei</name>
    <dbReference type="NCBI Taxonomy" id="48269"/>
    <lineage>
        <taxon>Eukaryota</taxon>
        <taxon>Metazoa</taxon>
        <taxon>Spiralia</taxon>
        <taxon>Lophotrochozoa</taxon>
        <taxon>Platyhelminthes</taxon>
        <taxon>Trematoda</taxon>
        <taxon>Digenea</taxon>
        <taxon>Strigeidida</taxon>
        <taxon>Schistosomatoidea</taxon>
        <taxon>Schistosomatidae</taxon>
        <taxon>Schistosoma</taxon>
    </lineage>
</organism>
<accession>A0A183LJL2</accession>
<dbReference type="AlphaFoldDB" id="A0A183LJL2"/>